<gene>
    <name evidence="1" type="ORF">BZG74_14660</name>
</gene>
<accession>A0ABX3K8Z6</accession>
<dbReference type="Pfam" id="PF05762">
    <property type="entry name" value="VWA_CoxE"/>
    <property type="match status" value="1"/>
</dbReference>
<dbReference type="EMBL" id="MUFC01000024">
    <property type="protein sequence ID" value="OOE84955.1"/>
    <property type="molecule type" value="Genomic_DNA"/>
</dbReference>
<organism evidence="1 2">
    <name type="scientific">Salinivibrio sharmensis</name>
    <dbReference type="NCBI Taxonomy" id="390883"/>
    <lineage>
        <taxon>Bacteria</taxon>
        <taxon>Pseudomonadati</taxon>
        <taxon>Pseudomonadota</taxon>
        <taxon>Gammaproteobacteria</taxon>
        <taxon>Vibrionales</taxon>
        <taxon>Vibrionaceae</taxon>
        <taxon>Salinivibrio</taxon>
    </lineage>
</organism>
<dbReference type="PANTHER" id="PTHR36846:SF1">
    <property type="entry name" value="PROTEIN VIAA"/>
    <property type="match status" value="1"/>
</dbReference>
<keyword evidence="2" id="KW-1185">Reference proteome</keyword>
<name>A0ABX3K8Z6_9GAMM</name>
<dbReference type="SUPFAM" id="SSF53300">
    <property type="entry name" value="vWA-like"/>
    <property type="match status" value="1"/>
</dbReference>
<dbReference type="PANTHER" id="PTHR36846">
    <property type="entry name" value="PROTEIN VIAA"/>
    <property type="match status" value="1"/>
</dbReference>
<dbReference type="InterPro" id="IPR008912">
    <property type="entry name" value="Uncharacterised_CoxE"/>
</dbReference>
<dbReference type="CDD" id="cd01462">
    <property type="entry name" value="VWA_YIEM_type"/>
    <property type="match status" value="1"/>
</dbReference>
<dbReference type="Gene3D" id="3.40.50.410">
    <property type="entry name" value="von Willebrand factor, type A domain"/>
    <property type="match status" value="1"/>
</dbReference>
<dbReference type="Proteomes" id="UP000188627">
    <property type="component" value="Unassembled WGS sequence"/>
</dbReference>
<evidence type="ECO:0000313" key="2">
    <source>
        <dbReference type="Proteomes" id="UP000188627"/>
    </source>
</evidence>
<proteinExistence type="predicted"/>
<dbReference type="NCBIfam" id="NF008230">
    <property type="entry name" value="PRK10997.1"/>
    <property type="match status" value="1"/>
</dbReference>
<reference evidence="2" key="1">
    <citation type="submission" date="2017-01" db="EMBL/GenBank/DDBJ databases">
        <title>Draft genome of the species Salinivibrio sharmensis.</title>
        <authorList>
            <person name="Lopez-Hermoso C."/>
            <person name="De La Haba R."/>
            <person name="Sanchez-Porro C."/>
            <person name="Ventosa A."/>
        </authorList>
    </citation>
    <scope>NUCLEOTIDE SEQUENCE [LARGE SCALE GENOMIC DNA]</scope>
    <source>
        <strain evidence="2">CBH463</strain>
    </source>
</reference>
<evidence type="ECO:0000313" key="1">
    <source>
        <dbReference type="EMBL" id="OOE84955.1"/>
    </source>
</evidence>
<comment type="caution">
    <text evidence="1">The sequence shown here is derived from an EMBL/GenBank/DDBJ whole genome shotgun (WGS) entry which is preliminary data.</text>
</comment>
<protein>
    <submittedName>
        <fullName evidence="1">Protein viaA</fullName>
    </submittedName>
</protein>
<dbReference type="InterPro" id="IPR036465">
    <property type="entry name" value="vWFA_dom_sf"/>
</dbReference>
<dbReference type="RefSeq" id="WP_077773257.1">
    <property type="nucleotide sequence ID" value="NZ_MUFC01000024.1"/>
</dbReference>
<sequence length="494" mass="55779">MLSAESLNMGLMLAESGLLDAAMTELMSHPQLLVLTERSPAIKRAVKKQLHRWRGQTKRKLVQQGLSASLKQEIQYYEQATEKTARAFEKEIGTLLSQLKSVSSFYPQAEKLAAHQAQHADPMFQSYFCNKWHAHLKAEIQKNQSESVEAQKQKLLEDLYRRISTYQQMDGVDQSGDISKVGRLWDMAASSLSQQDVTLLKRFIVFLEKNPELQAIAEQLGRMANQVNLSGPSQQPTETLKTKPERQVDVPDDITGICQSDRVDRLLPNEAVLLADPALEVVFYKQLVDKQLLNYQFSGKAYRRKKVETQAPSQSKPEKKKGPFIIAVDASGSMSGFPEQCAKALAYVLMRIAATEHRDCYVMLFSTDHISYELTGERGLQEAMSFLSYRFHGGTDMTPVIDKALTLMESDRYQNADLVVVSDFIAPKQSDAMINKVEALKAKHNRFHAVSLSKYGNPSLMAMFDHCWRYQPSLGGRLLSQWWPGKSFTGQKSV</sequence>